<evidence type="ECO:0000313" key="4">
    <source>
        <dbReference type="Proteomes" id="UP000475117"/>
    </source>
</evidence>
<proteinExistence type="predicted"/>
<dbReference type="PROSITE" id="PS50005">
    <property type="entry name" value="TPR"/>
    <property type="match status" value="1"/>
</dbReference>
<keyword evidence="4" id="KW-1185">Reference proteome</keyword>
<sequence length="386" mass="43434">MKYLLTATAITSLVATPLLAGKMNPVPQPTDNTKQEQATQKPEKWLPGHTLDFAELPTEWLQGNAPTEFEKDTVYLIDLWKTPGKGPRSYNFFRKKPGYFGYELLERMERLGNRPDNIQLLTIAVNETSSPERVKKFLTLPVFQCDHPVANDGPSGTIYSNWLAPLGFRSFPHTLIVKNGVLLWSGDGTTIPESLVTQASRPEFDLDAYQAARKDDAELFKTMRKTTDAIWKASEGGASLEELNAMISKEEERLGHDPFMFMQLQELRFGLCLEHKDPAGALAAMNDAAHKFPDSSFIQGRVFKYLITKEELKPDSYPTIIHCMERQALLRDSEYASHCWVVIGDIYREMGKMDEATAAYEKGVALSSVQRRLETLQAGKPLPIAD</sequence>
<dbReference type="RefSeq" id="WP_164365429.1">
    <property type="nucleotide sequence ID" value="NZ_CP066776.1"/>
</dbReference>
<feature type="signal peptide" evidence="2">
    <location>
        <begin position="1"/>
        <end position="20"/>
    </location>
</feature>
<dbReference type="Proteomes" id="UP000475117">
    <property type="component" value="Chromosome"/>
</dbReference>
<feature type="compositionally biased region" description="Polar residues" evidence="1">
    <location>
        <begin position="29"/>
        <end position="40"/>
    </location>
</feature>
<name>A0A6B3LDQ5_9BACT</name>
<dbReference type="KEGG" id="soa:G3M56_001040"/>
<accession>A0A6B3LDQ5</accession>
<protein>
    <submittedName>
        <fullName evidence="3">Uncharacterized protein</fullName>
    </submittedName>
</protein>
<feature type="chain" id="PRO_5043960870" evidence="2">
    <location>
        <begin position="21"/>
        <end position="386"/>
    </location>
</feature>
<keyword evidence="2" id="KW-0732">Signal</keyword>
<feature type="region of interest" description="Disordered" evidence="1">
    <location>
        <begin position="21"/>
        <end position="44"/>
    </location>
</feature>
<reference evidence="3 4" key="1">
    <citation type="submission" date="2020-12" db="EMBL/GenBank/DDBJ databases">
        <title>Sulforoseuscoccus oceanibium gen. nov., sp. nov., a representative of the phylum Verrucomicrobia with special cytoplasmic membrane, and proposal of Sulforoseuscoccusaceae fam. nov.</title>
        <authorList>
            <person name="Xi F."/>
        </authorList>
    </citation>
    <scope>NUCLEOTIDE SEQUENCE [LARGE SCALE GENOMIC DNA]</scope>
    <source>
        <strain evidence="3 4">T37</strain>
    </source>
</reference>
<evidence type="ECO:0000256" key="2">
    <source>
        <dbReference type="SAM" id="SignalP"/>
    </source>
</evidence>
<dbReference type="EMBL" id="CP066776">
    <property type="protein sequence ID" value="QQL45205.1"/>
    <property type="molecule type" value="Genomic_DNA"/>
</dbReference>
<dbReference type="AlphaFoldDB" id="A0A6B3LDQ5"/>
<organism evidence="3 4">
    <name type="scientific">Sulfuriroseicoccus oceanibius</name>
    <dbReference type="NCBI Taxonomy" id="2707525"/>
    <lineage>
        <taxon>Bacteria</taxon>
        <taxon>Pseudomonadati</taxon>
        <taxon>Verrucomicrobiota</taxon>
        <taxon>Verrucomicrobiia</taxon>
        <taxon>Verrucomicrobiales</taxon>
        <taxon>Verrucomicrobiaceae</taxon>
        <taxon>Sulfuriroseicoccus</taxon>
    </lineage>
</organism>
<evidence type="ECO:0000313" key="3">
    <source>
        <dbReference type="EMBL" id="QQL45205.1"/>
    </source>
</evidence>
<dbReference type="InterPro" id="IPR019734">
    <property type="entry name" value="TPR_rpt"/>
</dbReference>
<evidence type="ECO:0000256" key="1">
    <source>
        <dbReference type="SAM" id="MobiDB-lite"/>
    </source>
</evidence>
<gene>
    <name evidence="3" type="ORF">G3M56_001040</name>
</gene>